<reference evidence="1" key="1">
    <citation type="journal article" date="2014" name="Front. Microbiol.">
        <title>High frequency of phylogenetically diverse reductive dehalogenase-homologous genes in deep subseafloor sedimentary metagenomes.</title>
        <authorList>
            <person name="Kawai M."/>
            <person name="Futagami T."/>
            <person name="Toyoda A."/>
            <person name="Takaki Y."/>
            <person name="Nishi S."/>
            <person name="Hori S."/>
            <person name="Arai W."/>
            <person name="Tsubouchi T."/>
            <person name="Morono Y."/>
            <person name="Uchiyama I."/>
            <person name="Ito T."/>
            <person name="Fujiyama A."/>
            <person name="Inagaki F."/>
            <person name="Takami H."/>
        </authorList>
    </citation>
    <scope>NUCLEOTIDE SEQUENCE</scope>
    <source>
        <strain evidence="1">Expedition CK06-06</strain>
    </source>
</reference>
<proteinExistence type="predicted"/>
<feature type="non-terminal residue" evidence="1">
    <location>
        <position position="1"/>
    </location>
</feature>
<dbReference type="EMBL" id="BARU01046209">
    <property type="protein sequence ID" value="GAI00228.1"/>
    <property type="molecule type" value="Genomic_DNA"/>
</dbReference>
<gene>
    <name evidence="1" type="ORF">S03H2_69803</name>
</gene>
<organism evidence="1">
    <name type="scientific">marine sediment metagenome</name>
    <dbReference type="NCBI Taxonomy" id="412755"/>
    <lineage>
        <taxon>unclassified sequences</taxon>
        <taxon>metagenomes</taxon>
        <taxon>ecological metagenomes</taxon>
    </lineage>
</organism>
<accession>X1K139</accession>
<feature type="non-terminal residue" evidence="1">
    <location>
        <position position="132"/>
    </location>
</feature>
<dbReference type="AlphaFoldDB" id="X1K139"/>
<protein>
    <submittedName>
        <fullName evidence="1">Uncharacterized protein</fullName>
    </submittedName>
</protein>
<name>X1K139_9ZZZZ</name>
<comment type="caution">
    <text evidence="1">The sequence shown here is derived from an EMBL/GenBank/DDBJ whole genome shotgun (WGS) entry which is preliminary data.</text>
</comment>
<evidence type="ECO:0000313" key="1">
    <source>
        <dbReference type="EMBL" id="GAI00228.1"/>
    </source>
</evidence>
<sequence>TAKELKVLSDEDLVSLHGQVHTFWEDRGARASDELSINCHLLIVAEMKRRGLEHRIQDGLDEAAARLMGLHINEDYVYLDDLRQIYGSGFSLKEPFLAAIGSTVVSGRGKDLDIWVNLNMGKGASEKLLKDL</sequence>